<keyword evidence="1" id="KW-0812">Transmembrane</keyword>
<proteinExistence type="predicted"/>
<sequence length="77" mass="8438">MFLQLQPQLLPRLVAVIGLYLDGQIAIFPVLRGEIGKNTGVSSVHDVDPPVPNDLLAIVLTSFIAISFVFPVVRNRK</sequence>
<protein>
    <submittedName>
        <fullName evidence="2">Uncharacterized protein</fullName>
    </submittedName>
</protein>
<evidence type="ECO:0000313" key="2">
    <source>
        <dbReference type="EMBL" id="MPM32493.1"/>
    </source>
</evidence>
<keyword evidence="1" id="KW-0472">Membrane</keyword>
<evidence type="ECO:0000256" key="1">
    <source>
        <dbReference type="SAM" id="Phobius"/>
    </source>
</evidence>
<feature type="transmembrane region" description="Helical" evidence="1">
    <location>
        <begin position="12"/>
        <end position="31"/>
    </location>
</feature>
<dbReference type="EMBL" id="VSSQ01006377">
    <property type="protein sequence ID" value="MPM32493.1"/>
    <property type="molecule type" value="Genomic_DNA"/>
</dbReference>
<comment type="caution">
    <text evidence="2">The sequence shown here is derived from an EMBL/GenBank/DDBJ whole genome shotgun (WGS) entry which is preliminary data.</text>
</comment>
<keyword evidence="1" id="KW-1133">Transmembrane helix</keyword>
<dbReference type="AlphaFoldDB" id="A0A644Z187"/>
<organism evidence="2">
    <name type="scientific">bioreactor metagenome</name>
    <dbReference type="NCBI Taxonomy" id="1076179"/>
    <lineage>
        <taxon>unclassified sequences</taxon>
        <taxon>metagenomes</taxon>
        <taxon>ecological metagenomes</taxon>
    </lineage>
</organism>
<name>A0A644Z187_9ZZZZ</name>
<gene>
    <name evidence="2" type="ORF">SDC9_79056</name>
</gene>
<feature type="transmembrane region" description="Helical" evidence="1">
    <location>
        <begin position="55"/>
        <end position="73"/>
    </location>
</feature>
<accession>A0A644Z187</accession>
<reference evidence="2" key="1">
    <citation type="submission" date="2019-08" db="EMBL/GenBank/DDBJ databases">
        <authorList>
            <person name="Kucharzyk K."/>
            <person name="Murdoch R.W."/>
            <person name="Higgins S."/>
            <person name="Loffler F."/>
        </authorList>
    </citation>
    <scope>NUCLEOTIDE SEQUENCE</scope>
</reference>